<organism evidence="2 3">
    <name type="scientific">Cephalotus follicularis</name>
    <name type="common">Albany pitcher plant</name>
    <dbReference type="NCBI Taxonomy" id="3775"/>
    <lineage>
        <taxon>Eukaryota</taxon>
        <taxon>Viridiplantae</taxon>
        <taxon>Streptophyta</taxon>
        <taxon>Embryophyta</taxon>
        <taxon>Tracheophyta</taxon>
        <taxon>Spermatophyta</taxon>
        <taxon>Magnoliopsida</taxon>
        <taxon>eudicotyledons</taxon>
        <taxon>Gunneridae</taxon>
        <taxon>Pentapetalae</taxon>
        <taxon>rosids</taxon>
        <taxon>fabids</taxon>
        <taxon>Oxalidales</taxon>
        <taxon>Cephalotaceae</taxon>
        <taxon>Cephalotus</taxon>
    </lineage>
</organism>
<dbReference type="OrthoDB" id="1933769at2759"/>
<evidence type="ECO:0000313" key="2">
    <source>
        <dbReference type="EMBL" id="GAV58673.1"/>
    </source>
</evidence>
<feature type="compositionally biased region" description="Basic and acidic residues" evidence="1">
    <location>
        <begin position="49"/>
        <end position="71"/>
    </location>
</feature>
<dbReference type="AlphaFoldDB" id="A0A1Q3ASX5"/>
<gene>
    <name evidence="2" type="ORF">CFOL_v3_02206</name>
</gene>
<comment type="caution">
    <text evidence="2">The sequence shown here is derived from an EMBL/GenBank/DDBJ whole genome shotgun (WGS) entry which is preliminary data.</text>
</comment>
<keyword evidence="3" id="KW-1185">Reference proteome</keyword>
<dbReference type="InParanoid" id="A0A1Q3ASX5"/>
<feature type="compositionally biased region" description="Polar residues" evidence="1">
    <location>
        <begin position="1"/>
        <end position="22"/>
    </location>
</feature>
<dbReference type="PANTHER" id="PTHR37175:SF1">
    <property type="entry name" value="CONSTANS-LIKE PROTEIN-RELATED"/>
    <property type="match status" value="1"/>
</dbReference>
<dbReference type="Proteomes" id="UP000187406">
    <property type="component" value="Unassembled WGS sequence"/>
</dbReference>
<accession>A0A1Q3ASX5</accession>
<evidence type="ECO:0000256" key="1">
    <source>
        <dbReference type="SAM" id="MobiDB-lite"/>
    </source>
</evidence>
<sequence length="168" mass="19002">MNTTSTSFPDLVQENASGSDSDTNPDDTSEYYQPISDTDYFDDQQVNSDEEHHSFQASDSEIHRLPNGYRTREAEDGIASLDLNDDVEDAEEMMMGDGSDLQIVRAFREDESRRNAPLTAENAVRVMEAMRGVSFVGLPPDWAHTVPEHRWIHQLRRRSQPPQSPTSS</sequence>
<dbReference type="EMBL" id="BDDD01000079">
    <property type="protein sequence ID" value="GAV58673.1"/>
    <property type="molecule type" value="Genomic_DNA"/>
</dbReference>
<dbReference type="STRING" id="3775.A0A1Q3ASX5"/>
<dbReference type="PANTHER" id="PTHR37175">
    <property type="entry name" value="BNAA08G28800D PROTEIN"/>
    <property type="match status" value="1"/>
</dbReference>
<proteinExistence type="predicted"/>
<evidence type="ECO:0000313" key="3">
    <source>
        <dbReference type="Proteomes" id="UP000187406"/>
    </source>
</evidence>
<reference evidence="3" key="1">
    <citation type="submission" date="2016-04" db="EMBL/GenBank/DDBJ databases">
        <title>Cephalotus genome sequencing.</title>
        <authorList>
            <person name="Fukushima K."/>
            <person name="Hasebe M."/>
            <person name="Fang X."/>
        </authorList>
    </citation>
    <scope>NUCLEOTIDE SEQUENCE [LARGE SCALE GENOMIC DNA]</scope>
    <source>
        <strain evidence="3">cv. St1</strain>
    </source>
</reference>
<dbReference type="FunCoup" id="A0A1Q3ASX5">
    <property type="interactions" value="264"/>
</dbReference>
<feature type="region of interest" description="Disordered" evidence="1">
    <location>
        <begin position="1"/>
        <end position="71"/>
    </location>
</feature>
<protein>
    <submittedName>
        <fullName evidence="2">Uncharacterized protein</fullName>
    </submittedName>
</protein>
<dbReference type="Pfam" id="PF06910">
    <property type="entry name" value="MEA1"/>
    <property type="match status" value="1"/>
</dbReference>
<name>A0A1Q3ASX5_CEPFO</name>